<accession>A0A2S0MMY2</accession>
<dbReference type="InterPro" id="IPR011711">
    <property type="entry name" value="GntR_C"/>
</dbReference>
<dbReference type="Pfam" id="PF00392">
    <property type="entry name" value="GntR"/>
    <property type="match status" value="1"/>
</dbReference>
<dbReference type="PROSITE" id="PS50949">
    <property type="entry name" value="HTH_GNTR"/>
    <property type="match status" value="1"/>
</dbReference>
<dbReference type="PANTHER" id="PTHR43537">
    <property type="entry name" value="TRANSCRIPTIONAL REGULATOR, GNTR FAMILY"/>
    <property type="match status" value="1"/>
</dbReference>
<evidence type="ECO:0000259" key="4">
    <source>
        <dbReference type="PROSITE" id="PS50949"/>
    </source>
</evidence>
<evidence type="ECO:0000256" key="3">
    <source>
        <dbReference type="ARBA" id="ARBA00023163"/>
    </source>
</evidence>
<evidence type="ECO:0000313" key="6">
    <source>
        <dbReference type="Proteomes" id="UP000237655"/>
    </source>
</evidence>
<dbReference type="PANTHER" id="PTHR43537:SF45">
    <property type="entry name" value="GNTR FAMILY REGULATORY PROTEIN"/>
    <property type="match status" value="1"/>
</dbReference>
<dbReference type="AlphaFoldDB" id="A0A2S0MMY2"/>
<dbReference type="InterPro" id="IPR036390">
    <property type="entry name" value="WH_DNA-bd_sf"/>
</dbReference>
<keyword evidence="1" id="KW-0805">Transcription regulation</keyword>
<evidence type="ECO:0000256" key="2">
    <source>
        <dbReference type="ARBA" id="ARBA00023125"/>
    </source>
</evidence>
<dbReference type="RefSeq" id="WP_106471424.1">
    <property type="nucleotide sequence ID" value="NZ_CP027665.1"/>
</dbReference>
<gene>
    <name evidence="5" type="ORF">C6Y53_04920</name>
</gene>
<dbReference type="SUPFAM" id="SSF48008">
    <property type="entry name" value="GntR ligand-binding domain-like"/>
    <property type="match status" value="1"/>
</dbReference>
<keyword evidence="2" id="KW-0238">DNA-binding</keyword>
<dbReference type="InterPro" id="IPR008920">
    <property type="entry name" value="TF_FadR/GntR_C"/>
</dbReference>
<dbReference type="KEGG" id="thas:C6Y53_04920"/>
<feature type="domain" description="HTH gntR-type" evidence="4">
    <location>
        <begin position="12"/>
        <end position="79"/>
    </location>
</feature>
<dbReference type="Gene3D" id="1.10.10.10">
    <property type="entry name" value="Winged helix-like DNA-binding domain superfamily/Winged helix DNA-binding domain"/>
    <property type="match status" value="1"/>
</dbReference>
<evidence type="ECO:0000313" key="5">
    <source>
        <dbReference type="EMBL" id="AVO37111.1"/>
    </source>
</evidence>
<protein>
    <submittedName>
        <fullName evidence="5">GntR family transcriptional regulator</fullName>
    </submittedName>
</protein>
<dbReference type="Gene3D" id="1.20.120.530">
    <property type="entry name" value="GntR ligand-binding domain-like"/>
    <property type="match status" value="1"/>
</dbReference>
<keyword evidence="6" id="KW-1185">Reference proteome</keyword>
<dbReference type="Pfam" id="PF07729">
    <property type="entry name" value="FCD"/>
    <property type="match status" value="1"/>
</dbReference>
<dbReference type="SMART" id="SM00895">
    <property type="entry name" value="FCD"/>
    <property type="match status" value="1"/>
</dbReference>
<dbReference type="CDD" id="cd07377">
    <property type="entry name" value="WHTH_GntR"/>
    <property type="match status" value="1"/>
</dbReference>
<sequence length="228" mass="25431">MQNSPAMKIDSSSIRDQVYEKLLELILSGALAPGARLDLTQMATDMGVSKTPVKEAIQRLIENGMIEVKPRSGTFVSTIDPERTVQNFWFRLALEVGCATEIVANVGTDAVRTLRALNAEMRRLSDQADTEEMIRGFLPLDARFHNTIIDLAGNAVVSDRYRQTGVLLQVMRLKRHHARDRYAQVVGEHDAIVDALERRDIEALRAACRGHVEAAIQRFAAQSPHLTE</sequence>
<reference evidence="6" key="1">
    <citation type="submission" date="2018-03" db="EMBL/GenBank/DDBJ databases">
        <title>Genomic analysis of the strain SH-1 isolated from shrimp intestine.</title>
        <authorList>
            <person name="Kim Y.-S."/>
            <person name="Kim S.-E."/>
            <person name="Kim K.-H."/>
        </authorList>
    </citation>
    <scope>NUCLEOTIDE SEQUENCE [LARGE SCALE GENOMIC DNA]</scope>
    <source>
        <strain evidence="6">SH-1</strain>
    </source>
</reference>
<proteinExistence type="predicted"/>
<dbReference type="InterPro" id="IPR036388">
    <property type="entry name" value="WH-like_DNA-bd_sf"/>
</dbReference>
<dbReference type="Proteomes" id="UP000237655">
    <property type="component" value="Chromosome"/>
</dbReference>
<keyword evidence="3" id="KW-0804">Transcription</keyword>
<dbReference type="GO" id="GO:0003677">
    <property type="term" value="F:DNA binding"/>
    <property type="evidence" value="ECO:0007669"/>
    <property type="project" value="UniProtKB-KW"/>
</dbReference>
<dbReference type="SUPFAM" id="SSF46785">
    <property type="entry name" value="Winged helix' DNA-binding domain"/>
    <property type="match status" value="1"/>
</dbReference>
<organism evidence="5 6">
    <name type="scientific">Pukyongiella litopenaei</name>
    <dbReference type="NCBI Taxonomy" id="2605946"/>
    <lineage>
        <taxon>Bacteria</taxon>
        <taxon>Pseudomonadati</taxon>
        <taxon>Pseudomonadota</taxon>
        <taxon>Alphaproteobacteria</taxon>
        <taxon>Rhodobacterales</taxon>
        <taxon>Paracoccaceae</taxon>
        <taxon>Pukyongiella</taxon>
    </lineage>
</organism>
<dbReference type="SMART" id="SM00345">
    <property type="entry name" value="HTH_GNTR"/>
    <property type="match status" value="1"/>
</dbReference>
<dbReference type="InterPro" id="IPR000524">
    <property type="entry name" value="Tscrpt_reg_HTH_GntR"/>
</dbReference>
<dbReference type="GO" id="GO:0003700">
    <property type="term" value="F:DNA-binding transcription factor activity"/>
    <property type="evidence" value="ECO:0007669"/>
    <property type="project" value="InterPro"/>
</dbReference>
<evidence type="ECO:0000256" key="1">
    <source>
        <dbReference type="ARBA" id="ARBA00023015"/>
    </source>
</evidence>
<name>A0A2S0MMY2_9RHOB</name>
<dbReference type="EMBL" id="CP027665">
    <property type="protein sequence ID" value="AVO37111.1"/>
    <property type="molecule type" value="Genomic_DNA"/>
</dbReference>